<organism evidence="3 4">
    <name type="scientific">Propionibacterium acidifaciens F0233</name>
    <dbReference type="NCBI Taxonomy" id="553198"/>
    <lineage>
        <taxon>Bacteria</taxon>
        <taxon>Bacillati</taxon>
        <taxon>Actinomycetota</taxon>
        <taxon>Actinomycetes</taxon>
        <taxon>Propionibacteriales</taxon>
        <taxon>Propionibacteriaceae</taxon>
        <taxon>Propionibacterium</taxon>
    </lineage>
</organism>
<keyword evidence="4" id="KW-1185">Reference proteome</keyword>
<dbReference type="Gene3D" id="3.90.470.20">
    <property type="entry name" value="4'-phosphopantetheinyl transferase domain"/>
    <property type="match status" value="1"/>
</dbReference>
<evidence type="ECO:0000256" key="1">
    <source>
        <dbReference type="ARBA" id="ARBA00022679"/>
    </source>
</evidence>
<dbReference type="InterPro" id="IPR055066">
    <property type="entry name" value="AASDHPPT_N"/>
</dbReference>
<dbReference type="GO" id="GO:0005829">
    <property type="term" value="C:cytosol"/>
    <property type="evidence" value="ECO:0007669"/>
    <property type="project" value="TreeGrafter"/>
</dbReference>
<reference evidence="3" key="1">
    <citation type="submission" date="2013-08" db="EMBL/GenBank/DDBJ databases">
        <authorList>
            <person name="Durkin A.S."/>
            <person name="Haft D.R."/>
            <person name="McCorrison J."/>
            <person name="Torralba M."/>
            <person name="Gillis M."/>
            <person name="Haft D.H."/>
            <person name="Methe B."/>
            <person name="Sutton G."/>
            <person name="Nelson K.E."/>
        </authorList>
    </citation>
    <scope>NUCLEOTIDE SEQUENCE [LARGE SCALE GENOMIC DNA]</scope>
    <source>
        <strain evidence="3">F0233</strain>
    </source>
</reference>
<dbReference type="EMBL" id="ACVN02000048">
    <property type="protein sequence ID" value="ERK61583.1"/>
    <property type="molecule type" value="Genomic_DNA"/>
</dbReference>
<protein>
    <recommendedName>
        <fullName evidence="2">4'-phosphopantetheinyl transferase N-terminal domain-containing protein</fullName>
    </recommendedName>
</protein>
<keyword evidence="1" id="KW-0808">Transferase</keyword>
<dbReference type="InterPro" id="IPR037143">
    <property type="entry name" value="4-PPantetheinyl_Trfase_dom_sf"/>
</dbReference>
<evidence type="ECO:0000313" key="3">
    <source>
        <dbReference type="EMBL" id="ERK61583.1"/>
    </source>
</evidence>
<sequence length="234" mass="26817">MMRIISLWFIDFSDVLNLPVDERFPGLLDECESTQCKKFYLKKDSNLYYWSHTLRRMVLSYILGIPNEEIRFGTGKYGKPFIVSGETRTKSPFISFSHAGSAAALAVDWKAPVGVDILDERYDLEYLHDFFDVHLSKLQSQVDIAYSERDMLSFAWVRIEAVSKWCGLGVTSVLSKTSHSSKERFCNLSKPITWMGCNEFLFSPSGYHGCLIFSKMHDKRISVSCHHLSLANKV</sequence>
<gene>
    <name evidence="3" type="ORF">HMPREF0682_1873</name>
</gene>
<dbReference type="Proteomes" id="UP000017052">
    <property type="component" value="Unassembled WGS sequence"/>
</dbReference>
<dbReference type="GO" id="GO:0019878">
    <property type="term" value="P:lysine biosynthetic process via aminoadipic acid"/>
    <property type="evidence" value="ECO:0007669"/>
    <property type="project" value="TreeGrafter"/>
</dbReference>
<evidence type="ECO:0000313" key="4">
    <source>
        <dbReference type="Proteomes" id="UP000017052"/>
    </source>
</evidence>
<dbReference type="PANTHER" id="PTHR12215">
    <property type="entry name" value="PHOSPHOPANTETHEINE TRANSFERASE"/>
    <property type="match status" value="1"/>
</dbReference>
<dbReference type="GO" id="GO:0008897">
    <property type="term" value="F:holo-[acyl-carrier-protein] synthase activity"/>
    <property type="evidence" value="ECO:0007669"/>
    <property type="project" value="InterPro"/>
</dbReference>
<dbReference type="PANTHER" id="PTHR12215:SF10">
    <property type="entry name" value="L-AMINOADIPATE-SEMIALDEHYDE DEHYDROGENASE-PHOSPHOPANTETHEINYL TRANSFERASE"/>
    <property type="match status" value="1"/>
</dbReference>
<proteinExistence type="predicted"/>
<dbReference type="InterPro" id="IPR050559">
    <property type="entry name" value="P-Pant_transferase_sf"/>
</dbReference>
<accession>U2S7G0</accession>
<comment type="caution">
    <text evidence="3">The sequence shown here is derived from an EMBL/GenBank/DDBJ whole genome shotgun (WGS) entry which is preliminary data.</text>
</comment>
<dbReference type="Pfam" id="PF22624">
    <property type="entry name" value="AASDHPPT_N"/>
    <property type="match status" value="1"/>
</dbReference>
<dbReference type="GO" id="GO:0000287">
    <property type="term" value="F:magnesium ion binding"/>
    <property type="evidence" value="ECO:0007669"/>
    <property type="project" value="InterPro"/>
</dbReference>
<dbReference type="SUPFAM" id="SSF56214">
    <property type="entry name" value="4'-phosphopantetheinyl transferase"/>
    <property type="match status" value="1"/>
</dbReference>
<name>U2S7G0_9ACTN</name>
<dbReference type="OrthoDB" id="190168at2"/>
<dbReference type="AlphaFoldDB" id="U2S7G0"/>
<evidence type="ECO:0000259" key="2">
    <source>
        <dbReference type="Pfam" id="PF22624"/>
    </source>
</evidence>
<feature type="domain" description="4'-phosphopantetheinyl transferase N-terminal" evidence="2">
    <location>
        <begin position="27"/>
        <end position="107"/>
    </location>
</feature>